<protein>
    <recommendedName>
        <fullName evidence="4">Zinc resistance-associated protein</fullName>
    </recommendedName>
</protein>
<reference evidence="2" key="1">
    <citation type="journal article" date="2021" name="Microb. Physiol.">
        <title>Proteogenomic Insights into the Physiology of Marine, Sulfate-Reducing, Filamentous Desulfonema limicola and Desulfonema magnum.</title>
        <authorList>
            <person name="Schnaars V."/>
            <person name="Wohlbrand L."/>
            <person name="Scheve S."/>
            <person name="Hinrichs C."/>
            <person name="Reinhardt R."/>
            <person name="Rabus R."/>
        </authorList>
    </citation>
    <scope>NUCLEOTIDE SEQUENCE</scope>
    <source>
        <strain evidence="2">5ac10</strain>
    </source>
</reference>
<dbReference type="KEGG" id="dli:dnl_48270"/>
<feature type="signal peptide" evidence="1">
    <location>
        <begin position="1"/>
        <end position="23"/>
    </location>
</feature>
<name>A0A975GIC9_9BACT</name>
<dbReference type="Gene3D" id="1.20.120.1490">
    <property type="match status" value="1"/>
</dbReference>
<dbReference type="Proteomes" id="UP000663720">
    <property type="component" value="Chromosome"/>
</dbReference>
<evidence type="ECO:0008006" key="4">
    <source>
        <dbReference type="Google" id="ProtNLM"/>
    </source>
</evidence>
<dbReference type="EMBL" id="CP061799">
    <property type="protein sequence ID" value="QTA82452.1"/>
    <property type="molecule type" value="Genomic_DNA"/>
</dbReference>
<sequence>MKKTIMTLIIALTIGLMASQVWAWRSGCPMAAGAAQAGDISPEAYQKFMDDTAQLRLDLAAKNGEYDAVLAQTNPDPKQAGQIAREMAEIQAKIQAKAKENGLPAMGCCRGTGQGKMGKGYHGKKMPGPGCARFQE</sequence>
<gene>
    <name evidence="2" type="ORF">dnl_48270</name>
</gene>
<feature type="chain" id="PRO_5036731059" description="Zinc resistance-associated protein" evidence="1">
    <location>
        <begin position="24"/>
        <end position="136"/>
    </location>
</feature>
<keyword evidence="1" id="KW-0732">Signal</keyword>
<accession>A0A975GIC9</accession>
<evidence type="ECO:0000256" key="1">
    <source>
        <dbReference type="SAM" id="SignalP"/>
    </source>
</evidence>
<keyword evidence="3" id="KW-1185">Reference proteome</keyword>
<evidence type="ECO:0000313" key="2">
    <source>
        <dbReference type="EMBL" id="QTA82452.1"/>
    </source>
</evidence>
<evidence type="ECO:0000313" key="3">
    <source>
        <dbReference type="Proteomes" id="UP000663720"/>
    </source>
</evidence>
<dbReference type="AlphaFoldDB" id="A0A975GIC9"/>
<proteinExistence type="predicted"/>
<organism evidence="2 3">
    <name type="scientific">Desulfonema limicola</name>
    <dbReference type="NCBI Taxonomy" id="45656"/>
    <lineage>
        <taxon>Bacteria</taxon>
        <taxon>Pseudomonadati</taxon>
        <taxon>Thermodesulfobacteriota</taxon>
        <taxon>Desulfobacteria</taxon>
        <taxon>Desulfobacterales</taxon>
        <taxon>Desulfococcaceae</taxon>
        <taxon>Desulfonema</taxon>
    </lineage>
</organism>
<dbReference type="RefSeq" id="WP_207688382.1">
    <property type="nucleotide sequence ID" value="NZ_CP061799.1"/>
</dbReference>